<evidence type="ECO:0000313" key="10">
    <source>
        <dbReference type="EMBL" id="WXB10572.1"/>
    </source>
</evidence>
<evidence type="ECO:0000256" key="6">
    <source>
        <dbReference type="ARBA" id="ARBA00039545"/>
    </source>
</evidence>
<evidence type="ECO:0000256" key="7">
    <source>
        <dbReference type="ARBA" id="ARBA00042773"/>
    </source>
</evidence>
<dbReference type="InterPro" id="IPR042099">
    <property type="entry name" value="ANL_N_sf"/>
</dbReference>
<evidence type="ECO:0000256" key="3">
    <source>
        <dbReference type="ARBA" id="ARBA00022598"/>
    </source>
</evidence>
<dbReference type="Gene3D" id="3.40.50.12780">
    <property type="entry name" value="N-terminal domain of ligase-like"/>
    <property type="match status" value="1"/>
</dbReference>
<dbReference type="PROSITE" id="PS00455">
    <property type="entry name" value="AMP_BINDING"/>
    <property type="match status" value="1"/>
</dbReference>
<dbReference type="EMBL" id="CP089983">
    <property type="protein sequence ID" value="WXB10572.1"/>
    <property type="molecule type" value="Genomic_DNA"/>
</dbReference>
<comment type="pathway">
    <text evidence="2">Lipid metabolism; fatty acid beta-oxidation.</text>
</comment>
<reference evidence="10" key="1">
    <citation type="submission" date="2021-12" db="EMBL/GenBank/DDBJ databases">
        <title>Discovery of the Pendulisporaceae a myxobacterial family with distinct sporulation behavior and unique specialized metabolism.</title>
        <authorList>
            <person name="Garcia R."/>
            <person name="Popoff A."/>
            <person name="Bader C.D."/>
            <person name="Loehr J."/>
            <person name="Walesch S."/>
            <person name="Walt C."/>
            <person name="Boldt J."/>
            <person name="Bunk B."/>
            <person name="Haeckl F.J.F.P.J."/>
            <person name="Gunesch A.P."/>
            <person name="Birkelbach J."/>
            <person name="Nuebel U."/>
            <person name="Pietschmann T."/>
            <person name="Bach T."/>
            <person name="Mueller R."/>
        </authorList>
    </citation>
    <scope>NUCLEOTIDE SEQUENCE</scope>
    <source>
        <strain evidence="10">MSr11367</strain>
    </source>
</reference>
<feature type="domain" description="AMP-dependent synthetase/ligase" evidence="8">
    <location>
        <begin position="30"/>
        <end position="406"/>
    </location>
</feature>
<dbReference type="InterPro" id="IPR000873">
    <property type="entry name" value="AMP-dep_synth/lig_dom"/>
</dbReference>
<keyword evidence="4" id="KW-0472">Membrane</keyword>
<evidence type="ECO:0000256" key="4">
    <source>
        <dbReference type="ARBA" id="ARBA00023136"/>
    </source>
</evidence>
<evidence type="ECO:0000256" key="5">
    <source>
        <dbReference type="ARBA" id="ARBA00026121"/>
    </source>
</evidence>
<dbReference type="Pfam" id="PF00501">
    <property type="entry name" value="AMP-binding"/>
    <property type="match status" value="1"/>
</dbReference>
<comment type="subcellular location">
    <subcellularLocation>
        <location evidence="1">Membrane</location>
        <topology evidence="1">Peripheral membrane protein</topology>
    </subcellularLocation>
</comment>
<dbReference type="CDD" id="cd05936">
    <property type="entry name" value="FC-FACS_FadD_like"/>
    <property type="match status" value="1"/>
</dbReference>
<dbReference type="GO" id="GO:0016874">
    <property type="term" value="F:ligase activity"/>
    <property type="evidence" value="ECO:0007669"/>
    <property type="project" value="UniProtKB-KW"/>
</dbReference>
<dbReference type="RefSeq" id="WP_394840247.1">
    <property type="nucleotide sequence ID" value="NZ_CP089929.1"/>
</dbReference>
<keyword evidence="3 10" id="KW-0436">Ligase</keyword>
<dbReference type="PANTHER" id="PTHR43767:SF8">
    <property type="entry name" value="LONG-CHAIN-FATTY-ACID--COA LIGASE"/>
    <property type="match status" value="1"/>
</dbReference>
<dbReference type="InterPro" id="IPR020845">
    <property type="entry name" value="AMP-binding_CS"/>
</dbReference>
<proteinExistence type="predicted"/>
<sequence length="552" mass="60417">MGDQPWIKSYPEGVRYDRELVQMPLWQILDDAVAQWPDRPAIDCMGRKLTYRELANQVERAAVGFREIGVKPGVHVGLYLPNTPHYVVSFFAILKAGGTVVNYSPLDAEKSLIHKIEDSETDIMVTLDAKSLYPMMAPLLRRTRLRTLVVAASGMPCEVAWGDDGHVRFESLLAKDGPRVEPPAIANLEEAVAVLQYTGGTSGLPKGAMLTHANVSAACSQYWETHAGAGILHESEERILAALPLFHIYALTVTMLMAIRLGAEMVLMPRFEAETALREIASKKITAFLGVPTMYSAILNHPKVADYDLSSIRFCGSGGAPLPLEVKQRFERLVACPICEGWGMTETSPTGTFSPVSIRHRPGSCGLPMPGVRIEFRDVNDPSKRVALGERGEICVAGPNVMKGYWKGGVASERTSDGLFRTGDVGYMDDDGFVYIVDRTKDMILCGGFNVYPRTIEEAIYEHPAVAEVSVIGIHDEYRGQAPKAFISLKPGTPGLTLEELKGFLEGRLGKHEMVQAMDIRADLPKTLVGKLSKKELYQEEAAKAAPGGATR</sequence>
<dbReference type="SUPFAM" id="SSF56801">
    <property type="entry name" value="Acetyl-CoA synthetase-like"/>
    <property type="match status" value="1"/>
</dbReference>
<feature type="domain" description="AMP-binding enzyme C-terminal" evidence="9">
    <location>
        <begin position="456"/>
        <end position="531"/>
    </location>
</feature>
<dbReference type="Gene3D" id="3.30.300.30">
    <property type="match status" value="1"/>
</dbReference>
<dbReference type="EC" id="6.2.1.3" evidence="5"/>
<evidence type="ECO:0000259" key="8">
    <source>
        <dbReference type="Pfam" id="PF00501"/>
    </source>
</evidence>
<evidence type="ECO:0000256" key="1">
    <source>
        <dbReference type="ARBA" id="ARBA00004170"/>
    </source>
</evidence>
<evidence type="ECO:0000256" key="2">
    <source>
        <dbReference type="ARBA" id="ARBA00005005"/>
    </source>
</evidence>
<keyword evidence="11" id="KW-1185">Reference proteome</keyword>
<protein>
    <recommendedName>
        <fullName evidence="6">Long-chain-fatty-acid--CoA ligase</fullName>
        <ecNumber evidence="5">6.2.1.3</ecNumber>
    </recommendedName>
    <alternativeName>
        <fullName evidence="7">Long-chain acyl-CoA synthetase</fullName>
    </alternativeName>
</protein>
<gene>
    <name evidence="10" type="ORF">LVJ94_25515</name>
</gene>
<dbReference type="Proteomes" id="UP001374803">
    <property type="component" value="Chromosome"/>
</dbReference>
<dbReference type="InterPro" id="IPR050237">
    <property type="entry name" value="ATP-dep_AMP-bd_enzyme"/>
</dbReference>
<dbReference type="Pfam" id="PF13193">
    <property type="entry name" value="AMP-binding_C"/>
    <property type="match status" value="1"/>
</dbReference>
<dbReference type="PANTHER" id="PTHR43767">
    <property type="entry name" value="LONG-CHAIN-FATTY-ACID--COA LIGASE"/>
    <property type="match status" value="1"/>
</dbReference>
<dbReference type="InterPro" id="IPR025110">
    <property type="entry name" value="AMP-bd_C"/>
</dbReference>
<organism evidence="10 11">
    <name type="scientific">Pendulispora rubella</name>
    <dbReference type="NCBI Taxonomy" id="2741070"/>
    <lineage>
        <taxon>Bacteria</taxon>
        <taxon>Pseudomonadati</taxon>
        <taxon>Myxococcota</taxon>
        <taxon>Myxococcia</taxon>
        <taxon>Myxococcales</taxon>
        <taxon>Sorangiineae</taxon>
        <taxon>Pendulisporaceae</taxon>
        <taxon>Pendulispora</taxon>
    </lineage>
</organism>
<accession>A0ABZ2LNT6</accession>
<dbReference type="InterPro" id="IPR045851">
    <property type="entry name" value="AMP-bd_C_sf"/>
</dbReference>
<evidence type="ECO:0000313" key="11">
    <source>
        <dbReference type="Proteomes" id="UP001374803"/>
    </source>
</evidence>
<name>A0ABZ2LNT6_9BACT</name>
<evidence type="ECO:0000259" key="9">
    <source>
        <dbReference type="Pfam" id="PF13193"/>
    </source>
</evidence>